<feature type="compositionally biased region" description="Low complexity" evidence="2">
    <location>
        <begin position="117"/>
        <end position="129"/>
    </location>
</feature>
<feature type="region of interest" description="Disordered" evidence="2">
    <location>
        <begin position="657"/>
        <end position="754"/>
    </location>
</feature>
<feature type="compositionally biased region" description="Polar residues" evidence="2">
    <location>
        <begin position="202"/>
        <end position="211"/>
    </location>
</feature>
<dbReference type="Proteomes" id="UP000000715">
    <property type="component" value="Unplaced"/>
</dbReference>
<protein>
    <submittedName>
        <fullName evidence="4">Glucocorticoid-induced transcript 1 protein</fullName>
    </submittedName>
</protein>
<accession>A0A8U0SNM8</accession>
<feature type="region of interest" description="Disordered" evidence="2">
    <location>
        <begin position="86"/>
        <end position="138"/>
    </location>
</feature>
<dbReference type="RefSeq" id="XP_044945661.1">
    <property type="nucleotide sequence ID" value="XM_045089726.1"/>
</dbReference>
<organism evidence="3 4">
    <name type="scientific">Mustela putorius furo</name>
    <name type="common">European domestic ferret</name>
    <name type="synonym">Mustela furo</name>
    <dbReference type="NCBI Taxonomy" id="9669"/>
    <lineage>
        <taxon>Eukaryota</taxon>
        <taxon>Metazoa</taxon>
        <taxon>Chordata</taxon>
        <taxon>Craniata</taxon>
        <taxon>Vertebrata</taxon>
        <taxon>Euteleostomi</taxon>
        <taxon>Mammalia</taxon>
        <taxon>Eutheria</taxon>
        <taxon>Laurasiatheria</taxon>
        <taxon>Carnivora</taxon>
        <taxon>Caniformia</taxon>
        <taxon>Musteloidea</taxon>
        <taxon>Mustelidae</taxon>
        <taxon>Mustelinae</taxon>
        <taxon>Mustela</taxon>
    </lineage>
</organism>
<feature type="region of interest" description="Disordered" evidence="2">
    <location>
        <begin position="412"/>
        <end position="527"/>
    </location>
</feature>
<feature type="compositionally biased region" description="Basic and acidic residues" evidence="2">
    <location>
        <begin position="468"/>
        <end position="483"/>
    </location>
</feature>
<dbReference type="PANTHER" id="PTHR14972:SF3">
    <property type="entry name" value="GLUCOCORTICOID-INDUCED TRANSCRIPT 1 PROTEIN"/>
    <property type="match status" value="1"/>
</dbReference>
<evidence type="ECO:0000313" key="3">
    <source>
        <dbReference type="Proteomes" id="UP000000715"/>
    </source>
</evidence>
<feature type="compositionally biased region" description="Low complexity" evidence="2">
    <location>
        <begin position="500"/>
        <end position="515"/>
    </location>
</feature>
<dbReference type="InterPro" id="IPR026642">
    <property type="entry name" value="Glcci1/FAM117"/>
</dbReference>
<evidence type="ECO:0000256" key="2">
    <source>
        <dbReference type="SAM" id="MobiDB-lite"/>
    </source>
</evidence>
<feature type="compositionally biased region" description="Polar residues" evidence="2">
    <location>
        <begin position="676"/>
        <end position="693"/>
    </location>
</feature>
<feature type="compositionally biased region" description="Low complexity" evidence="2">
    <location>
        <begin position="365"/>
        <end position="377"/>
    </location>
</feature>
<evidence type="ECO:0000256" key="1">
    <source>
        <dbReference type="ARBA" id="ARBA00022553"/>
    </source>
</evidence>
<dbReference type="CTD" id="113263"/>
<dbReference type="PANTHER" id="PTHR14972">
    <property type="entry name" value="AGAP011572-PA"/>
    <property type="match status" value="1"/>
</dbReference>
<proteinExistence type="predicted"/>
<feature type="compositionally biased region" description="Basic and acidic residues" evidence="2">
    <location>
        <begin position="222"/>
        <end position="233"/>
    </location>
</feature>
<keyword evidence="1" id="KW-0597">Phosphoprotein</keyword>
<keyword evidence="3" id="KW-1185">Reference proteome</keyword>
<feature type="region of interest" description="Disordered" evidence="2">
    <location>
        <begin position="545"/>
        <end position="601"/>
    </location>
</feature>
<dbReference type="GeneID" id="101692674"/>
<gene>
    <name evidence="4" type="primary">GLCCI1</name>
</gene>
<feature type="compositionally biased region" description="Pro residues" evidence="2">
    <location>
        <begin position="442"/>
        <end position="453"/>
    </location>
</feature>
<sequence>MQFPGKPGNLGLGFVMQGSTAFSQPPVYLFSCTTGAGRGSPRYWLTRVCVCLWVLGHAQDTHEKGSPIKLSLSPQRLSTLTPLPARTASAHSQPPLHSSTPSRPASKVACTTVIGKSSSHSYSTTNHSSSDGERRSQWECSLRQLPGPIAGRRGRGRGAGGESVAIWSEELAEAAVAVFAVARDPRRAKHLEALSSGLDPQKQGSGPSQQLPGDPARAAPRGSERPPRLRDPDCCPSPLSARCPGRRRLRAPGGPSRDRHTEPGPAVGAVGRLFSQPSPPPRRGGGGARWEGGAERLLLLPDTPAPPPYTLARTIAPAPTRSRASRSEPPCRPASSRALGATMSTASSSSSSQTPHPPPQRMRRSAAGSPPAAPSAGSGNGAGGGGVGCAPAAGAGRLLQPIRATVPYQLLRGSQHSPTRPPAAAAAASLGNLPGPGAARGPSPPSPTLPPAAAPTEQAPRAKGRPRRSPENHRRSNSPERRSPGSPVCRVDRPKSQQVRTSSTIRRTSSLDTITGPYLTGQWPRDPHVHYPSCMKDKATQTPSCWAEEGAEKRSHQRSASWGSADQLKEIAKLRQQLQRSKQSSRHSKEKDRQSPLHGNHITINHTQATGSRSVPMPLSNIAVPKSSVSRVPCNVEGISPELEKVFIKENNGKEEVSKPLEIPDGRRAPLPAHYRSSSTRSIDTQTPSVQERSSSCSSHSPCVSPFCPPESQDGSPCSTEDLLYDRDKDSGSSSPLPKYASSPKPNNSYMFKREPPEGCERVKVFEELASRQPISAPLFSCPDKNKVNFIPTGSAFCPVKLLGPLLPASDLMLKNSPNSGQSSALATLTVEQLSSRVSFTSLSDDTSSVGTMEASVQQPSQQQQLLQDLQGEEHISAQNYVII</sequence>
<feature type="compositionally biased region" description="Low complexity" evidence="2">
    <location>
        <begin position="234"/>
        <end position="243"/>
    </location>
</feature>
<dbReference type="AlphaFoldDB" id="A0A8U0SNM8"/>
<name>A0A8U0SNM8_MUSPF</name>
<feature type="compositionally biased region" description="Low complexity" evidence="2">
    <location>
        <begin position="694"/>
        <end position="706"/>
    </location>
</feature>
<evidence type="ECO:0000313" key="4">
    <source>
        <dbReference type="RefSeq" id="XP_044945661.1"/>
    </source>
</evidence>
<feature type="compositionally biased region" description="Low complexity" evidence="2">
    <location>
        <begin position="422"/>
        <end position="441"/>
    </location>
</feature>
<dbReference type="Pfam" id="PF15388">
    <property type="entry name" value="FAM117"/>
    <property type="match status" value="1"/>
</dbReference>
<dbReference type="GO" id="GO:0005737">
    <property type="term" value="C:cytoplasm"/>
    <property type="evidence" value="ECO:0007669"/>
    <property type="project" value="TreeGrafter"/>
</dbReference>
<feature type="compositionally biased region" description="Polar residues" evidence="2">
    <location>
        <begin position="89"/>
        <end position="103"/>
    </location>
</feature>
<reference evidence="4" key="1">
    <citation type="submission" date="2025-08" db="UniProtKB">
        <authorList>
            <consortium name="RefSeq"/>
        </authorList>
    </citation>
    <scope>IDENTIFICATION</scope>
    <source>
        <tissue evidence="4">Brain</tissue>
    </source>
</reference>
<dbReference type="OrthoDB" id="10037581at2759"/>
<feature type="compositionally biased region" description="Basic and acidic residues" evidence="2">
    <location>
        <begin position="657"/>
        <end position="668"/>
    </location>
</feature>
<feature type="region of interest" description="Disordered" evidence="2">
    <location>
        <begin position="195"/>
        <end position="383"/>
    </location>
</feature>